<name>A0ABQ7VQC7_SOLTU</name>
<protein>
    <submittedName>
        <fullName evidence="1">Uncharacterized protein</fullName>
    </submittedName>
</protein>
<evidence type="ECO:0000313" key="2">
    <source>
        <dbReference type="Proteomes" id="UP000826656"/>
    </source>
</evidence>
<organism evidence="1 2">
    <name type="scientific">Solanum tuberosum</name>
    <name type="common">Potato</name>
    <dbReference type="NCBI Taxonomy" id="4113"/>
    <lineage>
        <taxon>Eukaryota</taxon>
        <taxon>Viridiplantae</taxon>
        <taxon>Streptophyta</taxon>
        <taxon>Embryophyta</taxon>
        <taxon>Tracheophyta</taxon>
        <taxon>Spermatophyta</taxon>
        <taxon>Magnoliopsida</taxon>
        <taxon>eudicotyledons</taxon>
        <taxon>Gunneridae</taxon>
        <taxon>Pentapetalae</taxon>
        <taxon>asterids</taxon>
        <taxon>lamiids</taxon>
        <taxon>Solanales</taxon>
        <taxon>Solanaceae</taxon>
        <taxon>Solanoideae</taxon>
        <taxon>Solaneae</taxon>
        <taxon>Solanum</taxon>
    </lineage>
</organism>
<sequence length="84" mass="9508">MTAKNTNRNLELIHGVQNSLIHSKKPVIAAGAKKPPILYPVDDIKKPFVNKHKSKLTKLRLMISNLLSKLRRIKSKKKEGEIVT</sequence>
<proteinExistence type="predicted"/>
<evidence type="ECO:0000313" key="1">
    <source>
        <dbReference type="EMBL" id="KAH0770707.1"/>
    </source>
</evidence>
<accession>A0ABQ7VQC7</accession>
<comment type="caution">
    <text evidence="1">The sequence shown here is derived from an EMBL/GenBank/DDBJ whole genome shotgun (WGS) entry which is preliminary data.</text>
</comment>
<reference evidence="1 2" key="1">
    <citation type="journal article" date="2021" name="bioRxiv">
        <title>Chromosome-scale and haplotype-resolved genome assembly of a tetraploid potato cultivar.</title>
        <authorList>
            <person name="Sun H."/>
            <person name="Jiao W.-B."/>
            <person name="Krause K."/>
            <person name="Campoy J.A."/>
            <person name="Goel M."/>
            <person name="Folz-Donahue K."/>
            <person name="Kukat C."/>
            <person name="Huettel B."/>
            <person name="Schneeberger K."/>
        </authorList>
    </citation>
    <scope>NUCLEOTIDE SEQUENCE [LARGE SCALE GENOMIC DNA]</scope>
    <source>
        <strain evidence="1">SolTubOtavaFocal</strain>
        <tissue evidence="1">Leaves</tissue>
    </source>
</reference>
<keyword evidence="2" id="KW-1185">Reference proteome</keyword>
<dbReference type="Proteomes" id="UP000826656">
    <property type="component" value="Unassembled WGS sequence"/>
</dbReference>
<gene>
    <name evidence="1" type="ORF">KY290_014688</name>
</gene>
<dbReference type="EMBL" id="JAIVGD010000011">
    <property type="protein sequence ID" value="KAH0770707.1"/>
    <property type="molecule type" value="Genomic_DNA"/>
</dbReference>